<dbReference type="RefSeq" id="WP_309201744.1">
    <property type="nucleotide sequence ID" value="NZ_CP133548.1"/>
</dbReference>
<dbReference type="Pfam" id="PF13442">
    <property type="entry name" value="Cytochrome_CBB3"/>
    <property type="match status" value="1"/>
</dbReference>
<keyword evidence="10" id="KW-1185">Reference proteome</keyword>
<keyword evidence="4" id="KW-0249">Electron transport</keyword>
<evidence type="ECO:0000256" key="6">
    <source>
        <dbReference type="PROSITE-ProRule" id="PRU00433"/>
    </source>
</evidence>
<keyword evidence="7" id="KW-0732">Signal</keyword>
<evidence type="ECO:0000313" key="10">
    <source>
        <dbReference type="Proteomes" id="UP001239782"/>
    </source>
</evidence>
<name>A0AA51RSC2_9GAMM</name>
<evidence type="ECO:0000256" key="5">
    <source>
        <dbReference type="ARBA" id="ARBA00023004"/>
    </source>
</evidence>
<organism evidence="9 10">
    <name type="scientific">Pleionea litopenaei</name>
    <dbReference type="NCBI Taxonomy" id="3070815"/>
    <lineage>
        <taxon>Bacteria</taxon>
        <taxon>Pseudomonadati</taxon>
        <taxon>Pseudomonadota</taxon>
        <taxon>Gammaproteobacteria</taxon>
        <taxon>Oceanospirillales</taxon>
        <taxon>Pleioneaceae</taxon>
        <taxon>Pleionea</taxon>
    </lineage>
</organism>
<dbReference type="PANTHER" id="PTHR40942">
    <property type="match status" value="1"/>
</dbReference>
<dbReference type="InterPro" id="IPR002323">
    <property type="entry name" value="Cyt_CIE"/>
</dbReference>
<evidence type="ECO:0000256" key="3">
    <source>
        <dbReference type="ARBA" id="ARBA00022723"/>
    </source>
</evidence>
<dbReference type="Proteomes" id="UP001239782">
    <property type="component" value="Chromosome"/>
</dbReference>
<protein>
    <submittedName>
        <fullName evidence="9">C-type cytochrome</fullName>
    </submittedName>
</protein>
<feature type="signal peptide" evidence="7">
    <location>
        <begin position="1"/>
        <end position="23"/>
    </location>
</feature>
<feature type="chain" id="PRO_5041255052" evidence="7">
    <location>
        <begin position="24"/>
        <end position="163"/>
    </location>
</feature>
<gene>
    <name evidence="9" type="ORF">Q9312_15365</name>
</gene>
<evidence type="ECO:0000256" key="7">
    <source>
        <dbReference type="SAM" id="SignalP"/>
    </source>
</evidence>
<evidence type="ECO:0000256" key="4">
    <source>
        <dbReference type="ARBA" id="ARBA00022982"/>
    </source>
</evidence>
<keyword evidence="1" id="KW-0813">Transport</keyword>
<dbReference type="AlphaFoldDB" id="A0AA51RSC2"/>
<accession>A0AA51RSC2</accession>
<dbReference type="Gene3D" id="1.10.760.10">
    <property type="entry name" value="Cytochrome c-like domain"/>
    <property type="match status" value="1"/>
</dbReference>
<dbReference type="InterPro" id="IPR009056">
    <property type="entry name" value="Cyt_c-like_dom"/>
</dbReference>
<keyword evidence="3 6" id="KW-0479">Metal-binding</keyword>
<dbReference type="PRINTS" id="PR00607">
    <property type="entry name" value="CYTCHROMECIE"/>
</dbReference>
<dbReference type="EMBL" id="CP133548">
    <property type="protein sequence ID" value="WMS86599.1"/>
    <property type="molecule type" value="Genomic_DNA"/>
</dbReference>
<dbReference type="InterPro" id="IPR036909">
    <property type="entry name" value="Cyt_c-like_dom_sf"/>
</dbReference>
<feature type="domain" description="Cytochrome c" evidence="8">
    <location>
        <begin position="82"/>
        <end position="162"/>
    </location>
</feature>
<evidence type="ECO:0000259" key="8">
    <source>
        <dbReference type="PROSITE" id="PS51007"/>
    </source>
</evidence>
<dbReference type="GO" id="GO:0020037">
    <property type="term" value="F:heme binding"/>
    <property type="evidence" value="ECO:0007669"/>
    <property type="project" value="InterPro"/>
</dbReference>
<sequence length="163" mass="16923">MISFKNKWLLLVVAASLSLGVAAATEKKEEKKEEQSKGYLEAQKKSMFSKENIAKRTAPVGKIYVEGDDVPAAAPPPVVESTGPRSGGDVYTANCSACHGAGVGGAPKFGTSAWSDLAAANSIDALLQSVVNGKGIMPPRGGCANCSDDELKDAIQHMIDSAQ</sequence>
<dbReference type="KEGG" id="plei:Q9312_15365"/>
<evidence type="ECO:0000256" key="1">
    <source>
        <dbReference type="ARBA" id="ARBA00022448"/>
    </source>
</evidence>
<dbReference type="GO" id="GO:0009055">
    <property type="term" value="F:electron transfer activity"/>
    <property type="evidence" value="ECO:0007669"/>
    <property type="project" value="InterPro"/>
</dbReference>
<dbReference type="PANTHER" id="PTHR40942:SF4">
    <property type="entry name" value="CYTOCHROME C5"/>
    <property type="match status" value="1"/>
</dbReference>
<keyword evidence="5 6" id="KW-0408">Iron</keyword>
<keyword evidence="2 6" id="KW-0349">Heme</keyword>
<evidence type="ECO:0000313" key="9">
    <source>
        <dbReference type="EMBL" id="WMS86599.1"/>
    </source>
</evidence>
<evidence type="ECO:0000256" key="2">
    <source>
        <dbReference type="ARBA" id="ARBA00022617"/>
    </source>
</evidence>
<dbReference type="SUPFAM" id="SSF46626">
    <property type="entry name" value="Cytochrome c"/>
    <property type="match status" value="1"/>
</dbReference>
<dbReference type="GO" id="GO:0005506">
    <property type="term" value="F:iron ion binding"/>
    <property type="evidence" value="ECO:0007669"/>
    <property type="project" value="InterPro"/>
</dbReference>
<proteinExistence type="predicted"/>
<reference evidence="9 10" key="1">
    <citation type="submission" date="2023-08" db="EMBL/GenBank/DDBJ databases">
        <title>Pleionea litopenaei sp. nov., isolated from stomach of juvenile Litopenaeus vannamei.</title>
        <authorList>
            <person name="Rho A.M."/>
            <person name="Hwang C.Y."/>
        </authorList>
    </citation>
    <scope>NUCLEOTIDE SEQUENCE [LARGE SCALE GENOMIC DNA]</scope>
    <source>
        <strain evidence="9 10">HL-JVS1</strain>
    </source>
</reference>
<dbReference type="PROSITE" id="PS51007">
    <property type="entry name" value="CYTC"/>
    <property type="match status" value="1"/>
</dbReference>